<dbReference type="AlphaFoldDB" id="A0A1I7XIV4"/>
<feature type="domain" description="Tc3 transposase DNA binding" evidence="1">
    <location>
        <begin position="14"/>
        <end position="59"/>
    </location>
</feature>
<dbReference type="Pfam" id="PF11427">
    <property type="entry name" value="HTH_Tnp_Tc3_1"/>
    <property type="match status" value="1"/>
</dbReference>
<evidence type="ECO:0000313" key="2">
    <source>
        <dbReference type="Proteomes" id="UP000095283"/>
    </source>
</evidence>
<dbReference type="InterPro" id="IPR025898">
    <property type="entry name" value="Tc3_transposase_DNA-bd_dom"/>
</dbReference>
<dbReference type="Gene3D" id="3.30.420.10">
    <property type="entry name" value="Ribonuclease H-like superfamily/Ribonuclease H"/>
    <property type="match status" value="1"/>
</dbReference>
<dbReference type="Gene3D" id="1.10.10.60">
    <property type="entry name" value="Homeodomain-like"/>
    <property type="match status" value="1"/>
</dbReference>
<accession>A0A1I7XIV4</accession>
<dbReference type="InterPro" id="IPR036397">
    <property type="entry name" value="RNaseH_sf"/>
</dbReference>
<dbReference type="GO" id="GO:0003677">
    <property type="term" value="F:DNA binding"/>
    <property type="evidence" value="ECO:0007669"/>
    <property type="project" value="InterPro"/>
</dbReference>
<organism evidence="2 3">
    <name type="scientific">Heterorhabditis bacteriophora</name>
    <name type="common">Entomopathogenic nematode worm</name>
    <dbReference type="NCBI Taxonomy" id="37862"/>
    <lineage>
        <taxon>Eukaryota</taxon>
        <taxon>Metazoa</taxon>
        <taxon>Ecdysozoa</taxon>
        <taxon>Nematoda</taxon>
        <taxon>Chromadorea</taxon>
        <taxon>Rhabditida</taxon>
        <taxon>Rhabditina</taxon>
        <taxon>Rhabditomorpha</taxon>
        <taxon>Strongyloidea</taxon>
        <taxon>Heterorhabditidae</taxon>
        <taxon>Heterorhabditis</taxon>
    </lineage>
</organism>
<evidence type="ECO:0000313" key="3">
    <source>
        <dbReference type="WBParaSite" id="Hba_17432"/>
    </source>
</evidence>
<dbReference type="WBParaSite" id="Hba_17432">
    <property type="protein sequence ID" value="Hba_17432"/>
    <property type="gene ID" value="Hba_17432"/>
</dbReference>
<protein>
    <submittedName>
        <fullName evidence="3">HTH_Tnp_Tc3_1 domain-containing protein</fullName>
    </submittedName>
</protein>
<evidence type="ECO:0000259" key="1">
    <source>
        <dbReference type="Pfam" id="PF11427"/>
    </source>
</evidence>
<proteinExistence type="predicted"/>
<sequence length="262" mass="29429">MPFVGQYRKPKMTRGSLINDIEKEKILTFSDAGLKQTEIAREIGRSRNVVANFLRAPASLDEIRSIYCSTVSKATLLEGTEGKSIHQVGKNEEVSHVNSRSQESQDGFCPCTHVIGLRNGLSLDGPDGFTSYWRDLIKERRFFYTPKFECGSLMVGAAFSSFGAIELAFVSPKMNSVDYQQVLENRLFPYYNRFQQKTSYFNKTTLSSTIDAFTMDVTCDESVARTKKYLELQTLKYGGNDVQGAPKVLIQNADALKLAYIT</sequence>
<dbReference type="Proteomes" id="UP000095283">
    <property type="component" value="Unplaced"/>
</dbReference>
<reference evidence="3" key="1">
    <citation type="submission" date="2016-11" db="UniProtKB">
        <authorList>
            <consortium name="WormBaseParasite"/>
        </authorList>
    </citation>
    <scope>IDENTIFICATION</scope>
</reference>
<keyword evidence="2" id="KW-1185">Reference proteome</keyword>
<name>A0A1I7XIV4_HETBA</name>